<evidence type="ECO:0000259" key="1">
    <source>
        <dbReference type="Pfam" id="PF23635"/>
    </source>
</evidence>
<feature type="domain" description="F-box protein AT5G49610-like beta-propeller" evidence="1">
    <location>
        <begin position="6"/>
        <end position="60"/>
    </location>
</feature>
<proteinExistence type="predicted"/>
<reference evidence="2" key="3">
    <citation type="journal article" date="2017" name="Nature">
        <title>Genome sequence of the progenitor of the wheat D genome Aegilops tauschii.</title>
        <authorList>
            <person name="Luo M.C."/>
            <person name="Gu Y.Q."/>
            <person name="Puiu D."/>
            <person name="Wang H."/>
            <person name="Twardziok S.O."/>
            <person name="Deal K.R."/>
            <person name="Huo N."/>
            <person name="Zhu T."/>
            <person name="Wang L."/>
            <person name="Wang Y."/>
            <person name="McGuire P.E."/>
            <person name="Liu S."/>
            <person name="Long H."/>
            <person name="Ramasamy R.K."/>
            <person name="Rodriguez J.C."/>
            <person name="Van S.L."/>
            <person name="Yuan L."/>
            <person name="Wang Z."/>
            <person name="Xia Z."/>
            <person name="Xiao L."/>
            <person name="Anderson O.D."/>
            <person name="Ouyang S."/>
            <person name="Liang Y."/>
            <person name="Zimin A.V."/>
            <person name="Pertea G."/>
            <person name="Qi P."/>
            <person name="Bennetzen J.L."/>
            <person name="Dai X."/>
            <person name="Dawson M.W."/>
            <person name="Muller H.G."/>
            <person name="Kugler K."/>
            <person name="Rivarola-Duarte L."/>
            <person name="Spannagl M."/>
            <person name="Mayer K.F.X."/>
            <person name="Lu F.H."/>
            <person name="Bevan M.W."/>
            <person name="Leroy P."/>
            <person name="Li P."/>
            <person name="You F.M."/>
            <person name="Sun Q."/>
            <person name="Liu Z."/>
            <person name="Lyons E."/>
            <person name="Wicker T."/>
            <person name="Salzberg S.L."/>
            <person name="Devos K.M."/>
            <person name="Dvorak J."/>
        </authorList>
    </citation>
    <scope>NUCLEOTIDE SEQUENCE [LARGE SCALE GENOMIC DNA]</scope>
    <source>
        <strain evidence="2">cv. AL8/78</strain>
    </source>
</reference>
<dbReference type="InterPro" id="IPR056594">
    <property type="entry name" value="AT5G49610-like_b-prop"/>
</dbReference>
<organism evidence="2 3">
    <name type="scientific">Aegilops tauschii subsp. strangulata</name>
    <name type="common">Goatgrass</name>
    <dbReference type="NCBI Taxonomy" id="200361"/>
    <lineage>
        <taxon>Eukaryota</taxon>
        <taxon>Viridiplantae</taxon>
        <taxon>Streptophyta</taxon>
        <taxon>Embryophyta</taxon>
        <taxon>Tracheophyta</taxon>
        <taxon>Spermatophyta</taxon>
        <taxon>Magnoliopsida</taxon>
        <taxon>Liliopsida</taxon>
        <taxon>Poales</taxon>
        <taxon>Poaceae</taxon>
        <taxon>BOP clade</taxon>
        <taxon>Pooideae</taxon>
        <taxon>Triticodae</taxon>
        <taxon>Triticeae</taxon>
        <taxon>Triticinae</taxon>
        <taxon>Aegilops</taxon>
    </lineage>
</organism>
<sequence length="99" mass="11356">MKNPSCEQVVDYGDFVFLKMGECALQLDIKCRTLRKVYEAKNGRLGFNIHPFMMIWPPTFPTLKYDAARDAMGRRIIPGSSWMAPMPRVTRAASRKSSR</sequence>
<reference evidence="2" key="5">
    <citation type="journal article" date="2021" name="G3 (Bethesda)">
        <title>Aegilops tauschii genome assembly Aet v5.0 features greater sequence contiguity and improved annotation.</title>
        <authorList>
            <person name="Wang L."/>
            <person name="Zhu T."/>
            <person name="Rodriguez J.C."/>
            <person name="Deal K.R."/>
            <person name="Dubcovsky J."/>
            <person name="McGuire P.E."/>
            <person name="Lux T."/>
            <person name="Spannagl M."/>
            <person name="Mayer K.F.X."/>
            <person name="Baldrich P."/>
            <person name="Meyers B.C."/>
            <person name="Huo N."/>
            <person name="Gu Y.Q."/>
            <person name="Zhou H."/>
            <person name="Devos K.M."/>
            <person name="Bennetzen J.L."/>
            <person name="Unver T."/>
            <person name="Budak H."/>
            <person name="Gulick P.J."/>
            <person name="Galiba G."/>
            <person name="Kalapos B."/>
            <person name="Nelson D.R."/>
            <person name="Li P."/>
            <person name="You F.M."/>
            <person name="Luo M.C."/>
            <person name="Dvorak J."/>
        </authorList>
    </citation>
    <scope>NUCLEOTIDE SEQUENCE [LARGE SCALE GENOMIC DNA]</scope>
    <source>
        <strain evidence="2">cv. AL8/78</strain>
    </source>
</reference>
<reference evidence="3" key="1">
    <citation type="journal article" date="2014" name="Science">
        <title>Ancient hybridizations among the ancestral genomes of bread wheat.</title>
        <authorList>
            <consortium name="International Wheat Genome Sequencing Consortium,"/>
            <person name="Marcussen T."/>
            <person name="Sandve S.R."/>
            <person name="Heier L."/>
            <person name="Spannagl M."/>
            <person name="Pfeifer M."/>
            <person name="Jakobsen K.S."/>
            <person name="Wulff B.B."/>
            <person name="Steuernagel B."/>
            <person name="Mayer K.F."/>
            <person name="Olsen O.A."/>
        </authorList>
    </citation>
    <scope>NUCLEOTIDE SEQUENCE [LARGE SCALE GENOMIC DNA]</scope>
    <source>
        <strain evidence="3">cv. AL8/78</strain>
    </source>
</reference>
<protein>
    <recommendedName>
        <fullName evidence="1">F-box protein AT5G49610-like beta-propeller domain-containing protein</fullName>
    </recommendedName>
</protein>
<evidence type="ECO:0000313" key="2">
    <source>
        <dbReference type="EnsemblPlants" id="AET5Gv20825900.10"/>
    </source>
</evidence>
<keyword evidence="3" id="KW-1185">Reference proteome</keyword>
<reference evidence="3" key="2">
    <citation type="journal article" date="2017" name="Nat. Plants">
        <title>The Aegilops tauschii genome reveals multiple impacts of transposons.</title>
        <authorList>
            <person name="Zhao G."/>
            <person name="Zou C."/>
            <person name="Li K."/>
            <person name="Wang K."/>
            <person name="Li T."/>
            <person name="Gao L."/>
            <person name="Zhang X."/>
            <person name="Wang H."/>
            <person name="Yang Z."/>
            <person name="Liu X."/>
            <person name="Jiang W."/>
            <person name="Mao L."/>
            <person name="Kong X."/>
            <person name="Jiao Y."/>
            <person name="Jia J."/>
        </authorList>
    </citation>
    <scope>NUCLEOTIDE SEQUENCE [LARGE SCALE GENOMIC DNA]</scope>
    <source>
        <strain evidence="3">cv. AL8/78</strain>
    </source>
</reference>
<accession>A0A453LKZ5</accession>
<dbReference type="Proteomes" id="UP000015105">
    <property type="component" value="Chromosome 5D"/>
</dbReference>
<reference evidence="2" key="4">
    <citation type="submission" date="2019-03" db="UniProtKB">
        <authorList>
            <consortium name="EnsemblPlants"/>
        </authorList>
    </citation>
    <scope>IDENTIFICATION</scope>
</reference>
<name>A0A453LKZ5_AEGTS</name>
<evidence type="ECO:0000313" key="3">
    <source>
        <dbReference type="Proteomes" id="UP000015105"/>
    </source>
</evidence>
<dbReference type="Pfam" id="PF23635">
    <property type="entry name" value="Beta-prop_AT5G49610-like"/>
    <property type="match status" value="1"/>
</dbReference>
<dbReference type="EnsemblPlants" id="AET5Gv20825900.10">
    <property type="protein sequence ID" value="AET5Gv20825900.10"/>
    <property type="gene ID" value="AET5Gv20825900"/>
</dbReference>
<dbReference type="AlphaFoldDB" id="A0A453LKZ5"/>
<dbReference type="Gramene" id="AET5Gv20825900.10">
    <property type="protein sequence ID" value="AET5Gv20825900.10"/>
    <property type="gene ID" value="AET5Gv20825900"/>
</dbReference>